<dbReference type="NCBIfam" id="NF033573">
    <property type="entry name" value="transpos_IS200"/>
    <property type="match status" value="1"/>
</dbReference>
<dbReference type="GO" id="GO:0004803">
    <property type="term" value="F:transposase activity"/>
    <property type="evidence" value="ECO:0007669"/>
    <property type="project" value="InterPro"/>
</dbReference>
<gene>
    <name evidence="2" type="ORF">OCBBGKCP_00036</name>
</gene>
<dbReference type="SMART" id="SM01321">
    <property type="entry name" value="Y1_Tnp"/>
    <property type="match status" value="1"/>
</dbReference>
<dbReference type="InterPro" id="IPR036515">
    <property type="entry name" value="Transposase_17_sf"/>
</dbReference>
<sequence>MMYSRLACMERRELRHDRHTVSLLADHMVFSPKYRGKILVGDVALALDGIIRKTCKDLDIEILDMAVNVDHVHLFIKYPPKYSVSYIAKRIKGRSSRELRKAFPHLKEWCSKSLWAPSCFHGSVGHGWEVVERYIQNQEKPNAKSLCTGSVLKSGV</sequence>
<evidence type="ECO:0000259" key="1">
    <source>
        <dbReference type="SMART" id="SM01321"/>
    </source>
</evidence>
<dbReference type="AlphaFoldDB" id="A0A7G9YN95"/>
<protein>
    <recommendedName>
        <fullName evidence="1">Transposase IS200-like domain-containing protein</fullName>
    </recommendedName>
</protein>
<dbReference type="Pfam" id="PF01797">
    <property type="entry name" value="Y1_Tnp"/>
    <property type="match status" value="1"/>
</dbReference>
<dbReference type="EMBL" id="MT631380">
    <property type="protein sequence ID" value="QNO49479.1"/>
    <property type="molecule type" value="Genomic_DNA"/>
</dbReference>
<dbReference type="Gene3D" id="3.30.70.1290">
    <property type="entry name" value="Transposase IS200-like"/>
    <property type="match status" value="1"/>
</dbReference>
<organism evidence="2">
    <name type="scientific">Candidatus Methanogaster sp. ANME-2c ERB4</name>
    <dbReference type="NCBI Taxonomy" id="2759911"/>
    <lineage>
        <taxon>Archaea</taxon>
        <taxon>Methanobacteriati</taxon>
        <taxon>Methanobacteriota</taxon>
        <taxon>Stenosarchaea group</taxon>
        <taxon>Methanomicrobia</taxon>
        <taxon>Methanosarcinales</taxon>
        <taxon>ANME-2 cluster</taxon>
        <taxon>Candidatus Methanogasteraceae</taxon>
        <taxon>Candidatus Methanogaster</taxon>
    </lineage>
</organism>
<dbReference type="GO" id="GO:0003677">
    <property type="term" value="F:DNA binding"/>
    <property type="evidence" value="ECO:0007669"/>
    <property type="project" value="InterPro"/>
</dbReference>
<dbReference type="PANTHER" id="PTHR33360">
    <property type="entry name" value="TRANSPOSASE FOR INSERTION SEQUENCE ELEMENT IS200"/>
    <property type="match status" value="1"/>
</dbReference>
<dbReference type="InterPro" id="IPR002686">
    <property type="entry name" value="Transposase_17"/>
</dbReference>
<accession>A0A7G9YN95</accession>
<feature type="domain" description="Transposase IS200-like" evidence="1">
    <location>
        <begin position="21"/>
        <end position="138"/>
    </location>
</feature>
<reference evidence="2" key="1">
    <citation type="submission" date="2020-06" db="EMBL/GenBank/DDBJ databases">
        <title>Unique genomic features of the anaerobic methanotrophic archaea.</title>
        <authorList>
            <person name="Chadwick G.L."/>
            <person name="Skennerton C.T."/>
            <person name="Laso-Perez R."/>
            <person name="Leu A.O."/>
            <person name="Speth D.R."/>
            <person name="Yu H."/>
            <person name="Morgan-Lang C."/>
            <person name="Hatzenpichler R."/>
            <person name="Goudeau D."/>
            <person name="Malmstrom R."/>
            <person name="Brazelton W.J."/>
            <person name="Woyke T."/>
            <person name="Hallam S.J."/>
            <person name="Tyson G.W."/>
            <person name="Wegener G."/>
            <person name="Boetius A."/>
            <person name="Orphan V."/>
        </authorList>
    </citation>
    <scope>NUCLEOTIDE SEQUENCE</scope>
</reference>
<dbReference type="SUPFAM" id="SSF143422">
    <property type="entry name" value="Transposase IS200-like"/>
    <property type="match status" value="1"/>
</dbReference>
<dbReference type="GO" id="GO:0006313">
    <property type="term" value="P:DNA transposition"/>
    <property type="evidence" value="ECO:0007669"/>
    <property type="project" value="InterPro"/>
</dbReference>
<name>A0A7G9YN95_9EURY</name>
<proteinExistence type="predicted"/>
<dbReference type="PANTHER" id="PTHR33360:SF2">
    <property type="entry name" value="TRANSPOSASE FOR INSERTION SEQUENCE ELEMENT IS200"/>
    <property type="match status" value="1"/>
</dbReference>
<evidence type="ECO:0000313" key="2">
    <source>
        <dbReference type="EMBL" id="QNO49479.1"/>
    </source>
</evidence>